<dbReference type="WBParaSite" id="HPLM_0001767601-mRNA-1">
    <property type="protein sequence ID" value="HPLM_0001767601-mRNA-1"/>
    <property type="gene ID" value="HPLM_0001767601"/>
</dbReference>
<accession>A0A0N4X0A6</accession>
<gene>
    <name evidence="1" type="ORF">HPLM_LOCUS17668</name>
</gene>
<proteinExistence type="predicted"/>
<protein>
    <submittedName>
        <fullName evidence="1 3">Uncharacterized protein</fullName>
    </submittedName>
</protein>
<evidence type="ECO:0000313" key="1">
    <source>
        <dbReference type="EMBL" id="VDO66294.1"/>
    </source>
</evidence>
<keyword evidence="2" id="KW-1185">Reference proteome</keyword>
<evidence type="ECO:0000313" key="2">
    <source>
        <dbReference type="Proteomes" id="UP000268014"/>
    </source>
</evidence>
<dbReference type="Proteomes" id="UP000268014">
    <property type="component" value="Unassembled WGS sequence"/>
</dbReference>
<organism evidence="3">
    <name type="scientific">Haemonchus placei</name>
    <name type="common">Barber's pole worm</name>
    <dbReference type="NCBI Taxonomy" id="6290"/>
    <lineage>
        <taxon>Eukaryota</taxon>
        <taxon>Metazoa</taxon>
        <taxon>Ecdysozoa</taxon>
        <taxon>Nematoda</taxon>
        <taxon>Chromadorea</taxon>
        <taxon>Rhabditida</taxon>
        <taxon>Rhabditina</taxon>
        <taxon>Rhabditomorpha</taxon>
        <taxon>Strongyloidea</taxon>
        <taxon>Trichostrongylidae</taxon>
        <taxon>Haemonchus</taxon>
    </lineage>
</organism>
<sequence>MGEVFLNPAFDSSDSDSELSYSSRYRSVSHHSLPHPRSRHFPAYIIRGGGGGGGGSTGSDGYSRVSSTYSTVGLLQLIGPDLRQSLSGLLIPSEAIVLEAIVGKGESDFFKFILYPYNAHRNSSDRTLVDCCCS</sequence>
<dbReference type="STRING" id="6290.A0A0N4X0A6"/>
<dbReference type="OrthoDB" id="5872160at2759"/>
<dbReference type="OMA" id="PYNAHRN"/>
<dbReference type="AlphaFoldDB" id="A0A0N4X0A6"/>
<evidence type="ECO:0000313" key="3">
    <source>
        <dbReference type="WBParaSite" id="HPLM_0001767601-mRNA-1"/>
    </source>
</evidence>
<reference evidence="1 2" key="2">
    <citation type="submission" date="2018-11" db="EMBL/GenBank/DDBJ databases">
        <authorList>
            <consortium name="Pathogen Informatics"/>
        </authorList>
    </citation>
    <scope>NUCLEOTIDE SEQUENCE [LARGE SCALE GENOMIC DNA]</scope>
    <source>
        <strain evidence="1 2">MHpl1</strain>
    </source>
</reference>
<reference evidence="3" key="1">
    <citation type="submission" date="2017-02" db="UniProtKB">
        <authorList>
            <consortium name="WormBaseParasite"/>
        </authorList>
    </citation>
    <scope>IDENTIFICATION</scope>
</reference>
<name>A0A0N4X0A6_HAEPC</name>
<dbReference type="EMBL" id="UZAF01020092">
    <property type="protein sequence ID" value="VDO66294.1"/>
    <property type="molecule type" value="Genomic_DNA"/>
</dbReference>